<evidence type="ECO:0000259" key="6">
    <source>
        <dbReference type="PROSITE" id="PS51935"/>
    </source>
</evidence>
<organism evidence="7 8">
    <name type="scientific">Syntrophorhabdus aromaticivorans</name>
    <dbReference type="NCBI Taxonomy" id="328301"/>
    <lineage>
        <taxon>Bacteria</taxon>
        <taxon>Pseudomonadati</taxon>
        <taxon>Thermodesulfobacteriota</taxon>
        <taxon>Syntrophorhabdia</taxon>
        <taxon>Syntrophorhabdales</taxon>
        <taxon>Syntrophorhabdaceae</taxon>
        <taxon>Syntrophorhabdus</taxon>
    </lineage>
</organism>
<proteinExistence type="inferred from homology"/>
<evidence type="ECO:0000256" key="2">
    <source>
        <dbReference type="ARBA" id="ARBA00022670"/>
    </source>
</evidence>
<keyword evidence="2" id="KW-0645">Protease</keyword>
<keyword evidence="5" id="KW-1133">Transmembrane helix</keyword>
<dbReference type="Pfam" id="PF00877">
    <property type="entry name" value="NLPC_P60"/>
    <property type="match status" value="1"/>
</dbReference>
<comment type="similarity">
    <text evidence="1">Belongs to the peptidase C40 family.</text>
</comment>
<dbReference type="EMBL" id="JAAYEE010000275">
    <property type="protein sequence ID" value="NLW36622.1"/>
    <property type="molecule type" value="Genomic_DNA"/>
</dbReference>
<protein>
    <submittedName>
        <fullName evidence="7">C40 family peptidase</fullName>
    </submittedName>
</protein>
<dbReference type="PANTHER" id="PTHR47053">
    <property type="entry name" value="MUREIN DD-ENDOPEPTIDASE MEPH-RELATED"/>
    <property type="match status" value="1"/>
</dbReference>
<dbReference type="InterPro" id="IPR051202">
    <property type="entry name" value="Peptidase_C40"/>
</dbReference>
<dbReference type="PROSITE" id="PS51935">
    <property type="entry name" value="NLPC_P60"/>
    <property type="match status" value="1"/>
</dbReference>
<dbReference type="InterPro" id="IPR038765">
    <property type="entry name" value="Papain-like_cys_pep_sf"/>
</dbReference>
<dbReference type="GO" id="GO:0008234">
    <property type="term" value="F:cysteine-type peptidase activity"/>
    <property type="evidence" value="ECO:0007669"/>
    <property type="project" value="UniProtKB-KW"/>
</dbReference>
<evidence type="ECO:0000256" key="3">
    <source>
        <dbReference type="ARBA" id="ARBA00022801"/>
    </source>
</evidence>
<gene>
    <name evidence="7" type="ORF">GXY80_14265</name>
</gene>
<keyword evidence="5" id="KW-0472">Membrane</keyword>
<evidence type="ECO:0000313" key="8">
    <source>
        <dbReference type="Proteomes" id="UP000777265"/>
    </source>
</evidence>
<dbReference type="GO" id="GO:0006508">
    <property type="term" value="P:proteolysis"/>
    <property type="evidence" value="ECO:0007669"/>
    <property type="project" value="UniProtKB-KW"/>
</dbReference>
<feature type="transmembrane region" description="Helical" evidence="5">
    <location>
        <begin position="12"/>
        <end position="30"/>
    </location>
</feature>
<dbReference type="Proteomes" id="UP000777265">
    <property type="component" value="Unassembled WGS sequence"/>
</dbReference>
<evidence type="ECO:0000256" key="1">
    <source>
        <dbReference type="ARBA" id="ARBA00007074"/>
    </source>
</evidence>
<reference evidence="7" key="1">
    <citation type="journal article" date="2020" name="Biotechnol. Biofuels">
        <title>New insights from the biogas microbiome by comprehensive genome-resolved metagenomics of nearly 1600 species originating from multiple anaerobic digesters.</title>
        <authorList>
            <person name="Campanaro S."/>
            <person name="Treu L."/>
            <person name="Rodriguez-R L.M."/>
            <person name="Kovalovszki A."/>
            <person name="Ziels R.M."/>
            <person name="Maus I."/>
            <person name="Zhu X."/>
            <person name="Kougias P.G."/>
            <person name="Basile A."/>
            <person name="Luo G."/>
            <person name="Schluter A."/>
            <person name="Konstantinidis K.T."/>
            <person name="Angelidaki I."/>
        </authorList>
    </citation>
    <scope>NUCLEOTIDE SEQUENCE</scope>
    <source>
        <strain evidence="7">AS06rmzACSIP_7</strain>
    </source>
</reference>
<keyword evidence="4" id="KW-0788">Thiol protease</keyword>
<keyword evidence="5" id="KW-0812">Transmembrane</keyword>
<sequence length="166" mass="18702">MTKPDLSGKPCLVLSGRIFFILLILFLFGCSQKRIPLYEPLSETRNKLLHTALALQGKPYKSGAKGPDAFDCSGFVHYVYRNASIMLPVTSDELNRAGVEITHKYSLPGDLVFFRIKRDLHVGIMVNSRKFIHASSSRGIVVDDLTLPYWTKTLLAFRSVFSETDF</sequence>
<dbReference type="InterPro" id="IPR000064">
    <property type="entry name" value="NLP_P60_dom"/>
</dbReference>
<dbReference type="AlphaFoldDB" id="A0A971M6Z2"/>
<dbReference type="PROSITE" id="PS51257">
    <property type="entry name" value="PROKAR_LIPOPROTEIN"/>
    <property type="match status" value="1"/>
</dbReference>
<feature type="domain" description="NlpC/P60" evidence="6">
    <location>
        <begin position="42"/>
        <end position="161"/>
    </location>
</feature>
<dbReference type="PANTHER" id="PTHR47053:SF1">
    <property type="entry name" value="MUREIN DD-ENDOPEPTIDASE MEPH-RELATED"/>
    <property type="match status" value="1"/>
</dbReference>
<comment type="caution">
    <text evidence="7">The sequence shown here is derived from an EMBL/GenBank/DDBJ whole genome shotgun (WGS) entry which is preliminary data.</text>
</comment>
<evidence type="ECO:0000256" key="4">
    <source>
        <dbReference type="ARBA" id="ARBA00022807"/>
    </source>
</evidence>
<dbReference type="SUPFAM" id="SSF54001">
    <property type="entry name" value="Cysteine proteinases"/>
    <property type="match status" value="1"/>
</dbReference>
<accession>A0A971M6Z2</accession>
<name>A0A971M6Z2_9BACT</name>
<dbReference type="Gene3D" id="3.90.1720.10">
    <property type="entry name" value="endopeptidase domain like (from Nostoc punctiforme)"/>
    <property type="match status" value="1"/>
</dbReference>
<evidence type="ECO:0000256" key="5">
    <source>
        <dbReference type="SAM" id="Phobius"/>
    </source>
</evidence>
<evidence type="ECO:0000313" key="7">
    <source>
        <dbReference type="EMBL" id="NLW36622.1"/>
    </source>
</evidence>
<keyword evidence="3" id="KW-0378">Hydrolase</keyword>
<reference evidence="7" key="2">
    <citation type="submission" date="2020-01" db="EMBL/GenBank/DDBJ databases">
        <authorList>
            <person name="Campanaro S."/>
        </authorList>
    </citation>
    <scope>NUCLEOTIDE SEQUENCE</scope>
    <source>
        <strain evidence="7">AS06rmzACSIP_7</strain>
    </source>
</reference>